<dbReference type="Pfam" id="PF02737">
    <property type="entry name" value="3HCDH_N"/>
    <property type="match status" value="1"/>
</dbReference>
<dbReference type="SUPFAM" id="SSF101898">
    <property type="entry name" value="NHL repeat"/>
    <property type="match status" value="1"/>
</dbReference>
<dbReference type="GO" id="GO:0016616">
    <property type="term" value="F:oxidoreductase activity, acting on the CH-OH group of donors, NAD or NADP as acceptor"/>
    <property type="evidence" value="ECO:0007669"/>
    <property type="project" value="InterPro"/>
</dbReference>
<proteinExistence type="predicted"/>
<dbReference type="Pfam" id="PF00725">
    <property type="entry name" value="3HCDH"/>
    <property type="match status" value="1"/>
</dbReference>
<dbReference type="AlphaFoldDB" id="A0A6A6V2M8"/>
<dbReference type="InterPro" id="IPR036291">
    <property type="entry name" value="NAD(P)-bd_dom_sf"/>
</dbReference>
<dbReference type="Proteomes" id="UP000799440">
    <property type="component" value="Unassembled WGS sequence"/>
</dbReference>
<dbReference type="InterPro" id="IPR011042">
    <property type="entry name" value="6-blade_b-propeller_TolB-like"/>
</dbReference>
<dbReference type="Gene3D" id="3.40.50.720">
    <property type="entry name" value="NAD(P)-binding Rossmann-like Domain"/>
    <property type="match status" value="1"/>
</dbReference>
<dbReference type="InterPro" id="IPR006108">
    <property type="entry name" value="3HC_DH_C"/>
</dbReference>
<dbReference type="InterPro" id="IPR000033">
    <property type="entry name" value="LDLR_classB_rpt"/>
</dbReference>
<dbReference type="InterPro" id="IPR006176">
    <property type="entry name" value="3-OHacyl-CoA_DH_NAD-bd"/>
</dbReference>
<name>A0A6A6V2M8_9PLEO</name>
<evidence type="ECO:0000313" key="5">
    <source>
        <dbReference type="Proteomes" id="UP000799440"/>
    </source>
</evidence>
<dbReference type="InterPro" id="IPR013328">
    <property type="entry name" value="6PGD_dom2"/>
</dbReference>
<protein>
    <submittedName>
        <fullName evidence="4">NAD(P)-binding protein</fullName>
    </submittedName>
</protein>
<dbReference type="EMBL" id="MU006593">
    <property type="protein sequence ID" value="KAF2743850.1"/>
    <property type="molecule type" value="Genomic_DNA"/>
</dbReference>
<feature type="domain" description="3-hydroxyacyl-CoA dehydrogenase NAD binding" evidence="3">
    <location>
        <begin position="17"/>
        <end position="194"/>
    </location>
</feature>
<evidence type="ECO:0000256" key="1">
    <source>
        <dbReference type="ARBA" id="ARBA00023002"/>
    </source>
</evidence>
<keyword evidence="1" id="KW-0560">Oxidoreductase</keyword>
<dbReference type="PANTHER" id="PTHR48075">
    <property type="entry name" value="3-HYDROXYACYL-COA DEHYDROGENASE FAMILY PROTEIN"/>
    <property type="match status" value="1"/>
</dbReference>
<dbReference type="SUPFAM" id="SSF51735">
    <property type="entry name" value="NAD(P)-binding Rossmann-fold domains"/>
    <property type="match status" value="1"/>
</dbReference>
<gene>
    <name evidence="4" type="ORF">M011DRAFT_480381</name>
</gene>
<evidence type="ECO:0000259" key="3">
    <source>
        <dbReference type="Pfam" id="PF02737"/>
    </source>
</evidence>
<dbReference type="SMART" id="SM00135">
    <property type="entry name" value="LY"/>
    <property type="match status" value="4"/>
</dbReference>
<dbReference type="InterPro" id="IPR008927">
    <property type="entry name" value="6-PGluconate_DH-like_C_sf"/>
</dbReference>
<dbReference type="SUPFAM" id="SSF48179">
    <property type="entry name" value="6-phosphogluconate dehydrogenase C-terminal domain-like"/>
    <property type="match status" value="1"/>
</dbReference>
<dbReference type="GO" id="GO:0070403">
    <property type="term" value="F:NAD+ binding"/>
    <property type="evidence" value="ECO:0007669"/>
    <property type="project" value="InterPro"/>
</dbReference>
<dbReference type="GO" id="GO:0006631">
    <property type="term" value="P:fatty acid metabolic process"/>
    <property type="evidence" value="ECO:0007669"/>
    <property type="project" value="InterPro"/>
</dbReference>
<accession>A0A6A6V2M8</accession>
<dbReference type="Gene3D" id="2.120.10.30">
    <property type="entry name" value="TolB, C-terminal domain"/>
    <property type="match status" value="2"/>
</dbReference>
<dbReference type="OrthoDB" id="5958943at2759"/>
<evidence type="ECO:0000313" key="4">
    <source>
        <dbReference type="EMBL" id="KAF2743850.1"/>
    </source>
</evidence>
<dbReference type="Gene3D" id="1.10.1040.10">
    <property type="entry name" value="N-(1-d-carboxylethyl)-l-norvaline Dehydrogenase, domain 2"/>
    <property type="match status" value="1"/>
</dbReference>
<organism evidence="4 5">
    <name type="scientific">Sporormia fimetaria CBS 119925</name>
    <dbReference type="NCBI Taxonomy" id="1340428"/>
    <lineage>
        <taxon>Eukaryota</taxon>
        <taxon>Fungi</taxon>
        <taxon>Dikarya</taxon>
        <taxon>Ascomycota</taxon>
        <taxon>Pezizomycotina</taxon>
        <taxon>Dothideomycetes</taxon>
        <taxon>Pleosporomycetidae</taxon>
        <taxon>Pleosporales</taxon>
        <taxon>Sporormiaceae</taxon>
        <taxon>Sporormia</taxon>
    </lineage>
</organism>
<evidence type="ECO:0000259" key="2">
    <source>
        <dbReference type="Pfam" id="PF00725"/>
    </source>
</evidence>
<reference evidence="4" key="1">
    <citation type="journal article" date="2020" name="Stud. Mycol.">
        <title>101 Dothideomycetes genomes: a test case for predicting lifestyles and emergence of pathogens.</title>
        <authorList>
            <person name="Haridas S."/>
            <person name="Albert R."/>
            <person name="Binder M."/>
            <person name="Bloem J."/>
            <person name="Labutti K."/>
            <person name="Salamov A."/>
            <person name="Andreopoulos B."/>
            <person name="Baker S."/>
            <person name="Barry K."/>
            <person name="Bills G."/>
            <person name="Bluhm B."/>
            <person name="Cannon C."/>
            <person name="Castanera R."/>
            <person name="Culley D."/>
            <person name="Daum C."/>
            <person name="Ezra D."/>
            <person name="Gonzalez J."/>
            <person name="Henrissat B."/>
            <person name="Kuo A."/>
            <person name="Liang C."/>
            <person name="Lipzen A."/>
            <person name="Lutzoni F."/>
            <person name="Magnuson J."/>
            <person name="Mondo S."/>
            <person name="Nolan M."/>
            <person name="Ohm R."/>
            <person name="Pangilinan J."/>
            <person name="Park H.-J."/>
            <person name="Ramirez L."/>
            <person name="Alfaro M."/>
            <person name="Sun H."/>
            <person name="Tritt A."/>
            <person name="Yoshinaga Y."/>
            <person name="Zwiers L.-H."/>
            <person name="Turgeon B."/>
            <person name="Goodwin S."/>
            <person name="Spatafora J."/>
            <person name="Crous P."/>
            <person name="Grigoriev I."/>
        </authorList>
    </citation>
    <scope>NUCLEOTIDE SEQUENCE</scope>
    <source>
        <strain evidence="4">CBS 119925</strain>
    </source>
</reference>
<dbReference type="PANTHER" id="PTHR48075:SF3">
    <property type="entry name" value="3-HYDROXYACYL-COA DEHYDROGENASE"/>
    <property type="match status" value="1"/>
</dbReference>
<keyword evidence="5" id="KW-1185">Reference proteome</keyword>
<sequence length="619" mass="68663">MPFLVLSDPQTHSSRPIALLGAGVLGRRIATVFVAAGHNVTIRDPSEQARADAIKYIDENKHSPAVNTLPRTTRPSKLGAYTAHADIDSAVKDAWLVIEAVPERLSIKIDTMGELDQKAPKDCIFGSNSSSFRSSLMLDKVSEDRKRRILNVHFTMPPTINTIELMTDGFTDGDVITRVKDMLQGCGMIPVVARRESTGFIFNRLWAAIKREILFILAEDVSTPEEIDTLWRNMFQLPQSQPPCRMMDQIGLDTVAFIEDNYVQERGLDPEMTVNWLRRNYLDAGKLGKKTPQKGGLYPAASDAPSAASAREPTLLYLDVGLGSNLKDLSQVATNGKIMRRDATGSVSALVKGLPLPDGLDVSDSTGRLFWTNMGNGVSTHDGSVQSCKLDGTDIQTVIPSGGVHTPKQLVLDDAAKKVYFCDREGMSVHRVSYDGSNHEVLIKRGNPKVEKEKADQTRWCVGITLDTKARQVYWTQKGFSKSGKGRIFRAPFDIPTSLSAEHREDIETIFEKLPEPIDLEFDETTQMLYWTDRGEHPIGCTLNRAYVGKEVQRSKEKKILARHFHEPIGLKIDPRNKRVFVADLGGSLYTVSLDDAELGKKEEVLRDAGSYTGIALTY</sequence>
<feature type="domain" description="3-hydroxyacyl-CoA dehydrogenase C-terminal" evidence="2">
    <location>
        <begin position="199"/>
        <end position="294"/>
    </location>
</feature>